<dbReference type="Pfam" id="PF00620">
    <property type="entry name" value="RhoGAP"/>
    <property type="match status" value="1"/>
</dbReference>
<proteinExistence type="predicted"/>
<dbReference type="GO" id="GO:0005096">
    <property type="term" value="F:GTPase activator activity"/>
    <property type="evidence" value="ECO:0007669"/>
    <property type="project" value="TreeGrafter"/>
</dbReference>
<dbReference type="InterPro" id="IPR008936">
    <property type="entry name" value="Rho_GTPase_activation_prot"/>
</dbReference>
<dbReference type="InterPro" id="IPR057284">
    <property type="entry name" value="FF_RHG35_4th"/>
</dbReference>
<dbReference type="Proteomes" id="UP000031036">
    <property type="component" value="Unassembled WGS sequence"/>
</dbReference>
<dbReference type="GO" id="GO:0050770">
    <property type="term" value="P:regulation of axonogenesis"/>
    <property type="evidence" value="ECO:0007669"/>
    <property type="project" value="TreeGrafter"/>
</dbReference>
<dbReference type="SUPFAM" id="SSF48350">
    <property type="entry name" value="GTPase activation domain, GAP"/>
    <property type="match status" value="1"/>
</dbReference>
<evidence type="ECO:0000313" key="4">
    <source>
        <dbReference type="EMBL" id="KHN75670.1"/>
    </source>
</evidence>
<feature type="domain" description="Rho-GAP" evidence="2">
    <location>
        <begin position="953"/>
        <end position="1142"/>
    </location>
</feature>
<dbReference type="AlphaFoldDB" id="A0A0B2V3U2"/>
<comment type="caution">
    <text evidence="4">The sequence shown here is derived from an EMBL/GenBank/DDBJ whole genome shotgun (WGS) entry which is preliminary data.</text>
</comment>
<feature type="compositionally biased region" description="Polar residues" evidence="1">
    <location>
        <begin position="509"/>
        <end position="546"/>
    </location>
</feature>
<gene>
    <name evidence="4" type="primary">Arhgap35</name>
    <name evidence="4" type="ORF">Tcan_10998</name>
</gene>
<dbReference type="InterPro" id="IPR000198">
    <property type="entry name" value="RhoGAP_dom"/>
</dbReference>
<organism evidence="4 5">
    <name type="scientific">Toxocara canis</name>
    <name type="common">Canine roundworm</name>
    <dbReference type="NCBI Taxonomy" id="6265"/>
    <lineage>
        <taxon>Eukaryota</taxon>
        <taxon>Metazoa</taxon>
        <taxon>Ecdysozoa</taxon>
        <taxon>Nematoda</taxon>
        <taxon>Chromadorea</taxon>
        <taxon>Rhabditida</taxon>
        <taxon>Spirurina</taxon>
        <taxon>Ascaridomorpha</taxon>
        <taxon>Ascaridoidea</taxon>
        <taxon>Toxocaridae</taxon>
        <taxon>Toxocara</taxon>
    </lineage>
</organism>
<dbReference type="Pfam" id="PF19518">
    <property type="entry name" value="RhoGAP_pG1_pG2"/>
    <property type="match status" value="1"/>
</dbReference>
<dbReference type="InterPro" id="IPR051978">
    <property type="entry name" value="Rho-GAP_domain"/>
</dbReference>
<accession>A0A0B2V3U2</accession>
<feature type="domain" description="PG2 pseudoGTPase" evidence="3">
    <location>
        <begin position="295"/>
        <end position="466"/>
    </location>
</feature>
<feature type="region of interest" description="Disordered" evidence="1">
    <location>
        <begin position="872"/>
        <end position="948"/>
    </location>
</feature>
<reference evidence="4 5" key="1">
    <citation type="submission" date="2014-11" db="EMBL/GenBank/DDBJ databases">
        <title>Genetic blueprint of the zoonotic pathogen Toxocara canis.</title>
        <authorList>
            <person name="Zhu X.-Q."/>
            <person name="Korhonen P.K."/>
            <person name="Cai H."/>
            <person name="Young N.D."/>
            <person name="Nejsum P."/>
            <person name="von Samson-Himmelstjerna G."/>
            <person name="Boag P.R."/>
            <person name="Tan P."/>
            <person name="Li Q."/>
            <person name="Min J."/>
            <person name="Yang Y."/>
            <person name="Wang X."/>
            <person name="Fang X."/>
            <person name="Hall R.S."/>
            <person name="Hofmann A."/>
            <person name="Sternberg P.W."/>
            <person name="Jex A.R."/>
            <person name="Gasser R.B."/>
        </authorList>
    </citation>
    <scope>NUCLEOTIDE SEQUENCE [LARGE SCALE GENOMIC DNA]</scope>
    <source>
        <strain evidence="4">PN_DK_2014</strain>
    </source>
</reference>
<dbReference type="GO" id="GO:0005829">
    <property type="term" value="C:cytosol"/>
    <property type="evidence" value="ECO:0007669"/>
    <property type="project" value="TreeGrafter"/>
</dbReference>
<keyword evidence="5" id="KW-1185">Reference proteome</keyword>
<dbReference type="PROSITE" id="PS51853">
    <property type="entry name" value="PG2"/>
    <property type="match status" value="1"/>
</dbReference>
<dbReference type="PANTHER" id="PTHR46005:SF4">
    <property type="entry name" value="RHO GTPASE-ACTIVATING PROTEIN 190"/>
    <property type="match status" value="1"/>
</dbReference>
<dbReference type="InterPro" id="IPR039006">
    <property type="entry name" value="RhoGAP_pG2"/>
</dbReference>
<feature type="region of interest" description="Disordered" evidence="1">
    <location>
        <begin position="671"/>
        <end position="748"/>
    </location>
</feature>
<dbReference type="PROSITE" id="PS50238">
    <property type="entry name" value="RHOGAP"/>
    <property type="match status" value="1"/>
</dbReference>
<dbReference type="Gene3D" id="1.10.555.10">
    <property type="entry name" value="Rho GTPase activation protein"/>
    <property type="match status" value="1"/>
</dbReference>
<dbReference type="InterPro" id="IPR045786">
    <property type="entry name" value="RhoGAP_pG1_pG2"/>
</dbReference>
<dbReference type="EMBL" id="JPKZ01002643">
    <property type="protein sequence ID" value="KHN75670.1"/>
    <property type="molecule type" value="Genomic_DNA"/>
</dbReference>
<dbReference type="OMA" id="FIFNASP"/>
<dbReference type="GO" id="GO:0007266">
    <property type="term" value="P:Rho protein signal transduction"/>
    <property type="evidence" value="ECO:0007669"/>
    <property type="project" value="TreeGrafter"/>
</dbReference>
<dbReference type="STRING" id="6265.A0A0B2V3U2"/>
<evidence type="ECO:0000256" key="1">
    <source>
        <dbReference type="SAM" id="MobiDB-lite"/>
    </source>
</evidence>
<dbReference type="Pfam" id="PF23083">
    <property type="entry name" value="FF_RHG35_4th"/>
    <property type="match status" value="1"/>
</dbReference>
<name>A0A0B2V3U2_TOXCA</name>
<protein>
    <submittedName>
        <fullName evidence="4">Rho GTPase-activating protein 35</fullName>
    </submittedName>
</protein>
<sequence>MVERNLNDARIPAELLLIAEAEPAYYEFQRMVDREYRRERMEEQFEQALAQCAQVTPGKPLQEVELFLRGNPVYDALPPQLAFNIYDRFQEILVKKAEADFVELLLERIQLFIDVVMRRRQQTHTMRPLIGLDESEMSDLRSVLHEDARYRQLNRLFEFRDKMLSNYASFVSYPLVQNCPSGNRCIDSLLHDIFHSHLQRRQLMESSQMLHINLVVVGKEKLACDFTVAISKMLHGDILEHERGLAQINCVREKEVHCFVLNLNVGRSRSSRDQISRVLDGALSSQTDGRRLDARVQLSLMCGDQFPAQCVLNSLLSIATHLTPSSSGGMATVEVPISSLKRTARIDMRVSSYHSWLVSRAPLPIHGHILAYSARRRASFAHAAAAARRLTESSPSFSVKSILFIAVADVTDFFNDEETNALLTEGSELADKLSASFVTLSPEVAERLHTVTFLEFFERVLCAQADHASVHPTSCIRTDSGEYSALSEANPPSSLHWTLGSVNTLHSDCTTASRESTSSHNSTRQPQTTLHLPLNQRSNSVSSRSGANHPRIGGTGGATQRIDVPSSKPHHTADTSSSCSSVLRSLPTELSKAEIKQTAVAESVISFTIPPHLPLSNDAVAFGMGSQHMMAPLATPEHIEIASDYMTVKDALGPGEEECAYATLDFSSCSSSTTPLRDVNTNASHRSPIAERARNLMPRLPRRHAGSNSSSAHSPQPKVSVTSLSGSVSSSSPTSTTQPSSAGGVPVMNGRDYSHHLVFGDVAAMRQRILTCPRIDVKSEDTNDVVVFRREPSSVRAIHRLHSISAESLVDAGIINSTNLYGHLDTAESSSAESTGKRLSKSRFVRKMASSFRFRRGAPRLMTTVKKVLLEEVDDENETGSGGDRGGSRSVPHSPHAERSHMSVVNKRREPPSSCEKISNAFSWLPSRSPKRSARNATPESATRLNGVVSSSDTLSSLAASSPDYIPVFIKKCIEYIENVGGLKVEGLYRVPGNQAQVIELERAFVADNTVDLQRLELPVHAVATALKNFLSALPEPLIPYEMHDKLVACLDAYPSDASKQMRDVLDTWPAANRRTIAYFLEHLARVAQHAEINSMDVRNLAKVWWPTLFRPNFDSFESMAVFVTRLEMATQLLIRGADQQES</sequence>
<dbReference type="SMART" id="SM00324">
    <property type="entry name" value="RhoGAP"/>
    <property type="match status" value="1"/>
</dbReference>
<feature type="compositionally biased region" description="Polar residues" evidence="1">
    <location>
        <begin position="935"/>
        <end position="944"/>
    </location>
</feature>
<evidence type="ECO:0000259" key="2">
    <source>
        <dbReference type="PROSITE" id="PS50238"/>
    </source>
</evidence>
<feature type="region of interest" description="Disordered" evidence="1">
    <location>
        <begin position="509"/>
        <end position="582"/>
    </location>
</feature>
<feature type="compositionally biased region" description="Low complexity" evidence="1">
    <location>
        <begin position="719"/>
        <end position="741"/>
    </location>
</feature>
<dbReference type="GO" id="GO:0008361">
    <property type="term" value="P:regulation of cell size"/>
    <property type="evidence" value="ECO:0007669"/>
    <property type="project" value="TreeGrafter"/>
</dbReference>
<evidence type="ECO:0000313" key="5">
    <source>
        <dbReference type="Proteomes" id="UP000031036"/>
    </source>
</evidence>
<dbReference type="PANTHER" id="PTHR46005">
    <property type="entry name" value="RHO GTPASE-ACTIVATING PROTEIN 190"/>
    <property type="match status" value="1"/>
</dbReference>
<feature type="compositionally biased region" description="Polar residues" evidence="1">
    <location>
        <begin position="671"/>
        <end position="685"/>
    </location>
</feature>
<dbReference type="OrthoDB" id="5873004at2759"/>
<feature type="compositionally biased region" description="Basic and acidic residues" evidence="1">
    <location>
        <begin position="895"/>
        <end position="911"/>
    </location>
</feature>
<evidence type="ECO:0000259" key="3">
    <source>
        <dbReference type="PROSITE" id="PS51853"/>
    </source>
</evidence>